<dbReference type="PANTHER" id="PTHR24320:SF199">
    <property type="entry name" value="GLYCOSYLTRANSFERASE FAMILY PROTEIN (AFU_ORTHOLOGUE AFUA_2G15915)"/>
    <property type="match status" value="1"/>
</dbReference>
<reference evidence="4" key="1">
    <citation type="journal article" date="2013" name="Genome Announc.">
        <title>Draft genome sequence of the grapevine dieback fungus Eutypa lata UCR-EL1.</title>
        <authorList>
            <person name="Blanco-Ulate B."/>
            <person name="Rolshausen P.E."/>
            <person name="Cantu D."/>
        </authorList>
    </citation>
    <scope>NUCLEOTIDE SEQUENCE [LARGE SCALE GENOMIC DNA]</scope>
    <source>
        <strain evidence="4">UCR-EL1</strain>
    </source>
</reference>
<proteinExistence type="inferred from homology"/>
<dbReference type="Pfam" id="PF00106">
    <property type="entry name" value="adh_short"/>
    <property type="match status" value="1"/>
</dbReference>
<name>M7T5M1_EUTLA</name>
<evidence type="ECO:0000313" key="4">
    <source>
        <dbReference type="Proteomes" id="UP000012174"/>
    </source>
</evidence>
<accession>M7T5M1</accession>
<keyword evidence="2" id="KW-0560">Oxidoreductase</keyword>
<dbReference type="AlphaFoldDB" id="M7T5M1"/>
<dbReference type="GO" id="GO:0016491">
    <property type="term" value="F:oxidoreductase activity"/>
    <property type="evidence" value="ECO:0007669"/>
    <property type="project" value="UniProtKB-KW"/>
</dbReference>
<dbReference type="PRINTS" id="PR00081">
    <property type="entry name" value="GDHRDH"/>
</dbReference>
<dbReference type="EMBL" id="KB705553">
    <property type="protein sequence ID" value="EMR71947.1"/>
    <property type="molecule type" value="Genomic_DNA"/>
</dbReference>
<sequence>MASSKGTILLTGANGGLGCGIVSQILSTPELVQYHGVYAVRDASSAYALKSTLERRHVAHSYEILSLELSLLADVRGFAQALHARIAAGEIPPIRALILCAGYNDLGQQSVTSEGFETSFASNYLGHWLLTMLLLRDLDVDNGRIVTLGSSSYDIDAIARGELQRRLDADPVLKAISVTGIDPGVMGTGLVRRGNWFTRVLLWPIIIPFIAPFLTWLEPNGHVRTISKSSADVLQVAFEAGPKLRGKYLNGSEVQETVPEAADTEKREMVWRDSAKYSQLTVQDTALVYWT</sequence>
<dbReference type="eggNOG" id="KOG1208">
    <property type="taxonomic scope" value="Eukaryota"/>
</dbReference>
<dbReference type="HOGENOM" id="CLU_010194_44_3_1"/>
<dbReference type="InterPro" id="IPR036291">
    <property type="entry name" value="NAD(P)-bd_dom_sf"/>
</dbReference>
<dbReference type="Proteomes" id="UP000012174">
    <property type="component" value="Unassembled WGS sequence"/>
</dbReference>
<dbReference type="OrthoDB" id="191139at2759"/>
<dbReference type="SUPFAM" id="SSF51735">
    <property type="entry name" value="NAD(P)-binding Rossmann-fold domains"/>
    <property type="match status" value="1"/>
</dbReference>
<protein>
    <submittedName>
        <fullName evidence="3">Putative short-chain protein</fullName>
    </submittedName>
</protein>
<evidence type="ECO:0000256" key="2">
    <source>
        <dbReference type="ARBA" id="ARBA00023002"/>
    </source>
</evidence>
<dbReference type="OMA" id="DERWHTI"/>
<dbReference type="KEGG" id="ela:UCREL1_1005"/>
<comment type="similarity">
    <text evidence="1">Belongs to the short-chain dehydrogenases/reductases (SDR) family.</text>
</comment>
<dbReference type="InterPro" id="IPR002347">
    <property type="entry name" value="SDR_fam"/>
</dbReference>
<evidence type="ECO:0000256" key="1">
    <source>
        <dbReference type="ARBA" id="ARBA00006484"/>
    </source>
</evidence>
<organism evidence="3 4">
    <name type="scientific">Eutypa lata (strain UCR-EL1)</name>
    <name type="common">Grapevine dieback disease fungus</name>
    <name type="synonym">Eutypa armeniacae</name>
    <dbReference type="NCBI Taxonomy" id="1287681"/>
    <lineage>
        <taxon>Eukaryota</taxon>
        <taxon>Fungi</taxon>
        <taxon>Dikarya</taxon>
        <taxon>Ascomycota</taxon>
        <taxon>Pezizomycotina</taxon>
        <taxon>Sordariomycetes</taxon>
        <taxon>Xylariomycetidae</taxon>
        <taxon>Xylariales</taxon>
        <taxon>Diatrypaceae</taxon>
        <taxon>Eutypa</taxon>
    </lineage>
</organism>
<dbReference type="Gene3D" id="3.40.50.720">
    <property type="entry name" value="NAD(P)-binding Rossmann-like Domain"/>
    <property type="match status" value="1"/>
</dbReference>
<keyword evidence="4" id="KW-1185">Reference proteome</keyword>
<evidence type="ECO:0000313" key="3">
    <source>
        <dbReference type="EMBL" id="EMR71947.1"/>
    </source>
</evidence>
<dbReference type="PANTHER" id="PTHR24320">
    <property type="entry name" value="RETINOL DEHYDROGENASE"/>
    <property type="match status" value="1"/>
</dbReference>
<dbReference type="PROSITE" id="PS51257">
    <property type="entry name" value="PROKAR_LIPOPROTEIN"/>
    <property type="match status" value="1"/>
</dbReference>
<gene>
    <name evidence="3" type="ORF">UCREL1_1005</name>
</gene>